<dbReference type="AlphaFoldDB" id="A0A0M0LCM4"/>
<feature type="transmembrane region" description="Helical" evidence="1">
    <location>
        <begin position="180"/>
        <end position="197"/>
    </location>
</feature>
<evidence type="ECO:0000313" key="2">
    <source>
        <dbReference type="EMBL" id="KOO48622.1"/>
    </source>
</evidence>
<evidence type="ECO:0000256" key="1">
    <source>
        <dbReference type="SAM" id="Phobius"/>
    </source>
</evidence>
<gene>
    <name evidence="2" type="ORF">AMD01_04355</name>
</gene>
<dbReference type="STRING" id="284581.AMD01_04355"/>
<comment type="caution">
    <text evidence="2">The sequence shown here is derived from an EMBL/GenBank/DDBJ whole genome shotgun (WGS) entry which is preliminary data.</text>
</comment>
<feature type="transmembrane region" description="Helical" evidence="1">
    <location>
        <begin position="149"/>
        <end position="168"/>
    </location>
</feature>
<keyword evidence="1" id="KW-1133">Transmembrane helix</keyword>
<dbReference type="Proteomes" id="UP000037558">
    <property type="component" value="Unassembled WGS sequence"/>
</dbReference>
<organism evidence="2 3">
    <name type="scientific">Priestia koreensis</name>
    <dbReference type="NCBI Taxonomy" id="284581"/>
    <lineage>
        <taxon>Bacteria</taxon>
        <taxon>Bacillati</taxon>
        <taxon>Bacillota</taxon>
        <taxon>Bacilli</taxon>
        <taxon>Bacillales</taxon>
        <taxon>Bacillaceae</taxon>
        <taxon>Priestia</taxon>
    </lineage>
</organism>
<protein>
    <submittedName>
        <fullName evidence="2">Bacitracin ABC transporter permease</fullName>
    </submittedName>
</protein>
<accession>A0A0M0LCM4</accession>
<dbReference type="Pfam" id="PF12730">
    <property type="entry name" value="ABC2_membrane_4"/>
    <property type="match status" value="1"/>
</dbReference>
<dbReference type="OrthoDB" id="9784784at2"/>
<dbReference type="PATRIC" id="fig|284581.3.peg.1669"/>
<reference evidence="3" key="1">
    <citation type="submission" date="2015-08" db="EMBL/GenBank/DDBJ databases">
        <title>Fjat-14210 dsm16467.</title>
        <authorList>
            <person name="Liu B."/>
            <person name="Wang J."/>
            <person name="Zhu Y."/>
            <person name="Liu G."/>
            <person name="Chen Q."/>
            <person name="Chen Z."/>
            <person name="Lan J."/>
            <person name="Che J."/>
            <person name="Ge C."/>
            <person name="Shi H."/>
            <person name="Pan Z."/>
            <person name="Liu X."/>
        </authorList>
    </citation>
    <scope>NUCLEOTIDE SEQUENCE [LARGE SCALE GENOMIC DNA]</scope>
    <source>
        <strain evidence="3">DSM 16467</strain>
    </source>
</reference>
<evidence type="ECO:0000313" key="3">
    <source>
        <dbReference type="Proteomes" id="UP000037558"/>
    </source>
</evidence>
<keyword evidence="3" id="KW-1185">Reference proteome</keyword>
<dbReference type="PANTHER" id="PTHR37305">
    <property type="entry name" value="INTEGRAL MEMBRANE PROTEIN-RELATED"/>
    <property type="match status" value="1"/>
</dbReference>
<feature type="transmembrane region" description="Helical" evidence="1">
    <location>
        <begin position="203"/>
        <end position="225"/>
    </location>
</feature>
<dbReference type="PANTHER" id="PTHR37305:SF1">
    <property type="entry name" value="MEMBRANE PROTEIN"/>
    <property type="match status" value="1"/>
</dbReference>
<name>A0A0M0LCM4_9BACI</name>
<dbReference type="RefSeq" id="WP_053400188.1">
    <property type="nucleotide sequence ID" value="NZ_JAUKEN010000001.1"/>
</dbReference>
<sequence>MLKLMKLEYQKHRLSRYFKTIIICILSIFIAVALMAWGSRNESETMFPNFDEFMFLSNILIRIVFMIFSGVLLSRLVIGEYQNKTMQLLFTYPLKRKKIMQAKLTIVFLFCFFSIFLATLVVGLLAFIVSPYIYLVDETIYITNIMSTIPSAILSALMMAGVCLIPLFFGMRKKSTSSTVTWAVLVGFLINGTVSNGEASVNLYQFIAIPISFCLLGLFVAYITYRNVDKTDLA</sequence>
<keyword evidence="1" id="KW-0472">Membrane</keyword>
<proteinExistence type="predicted"/>
<keyword evidence="1" id="KW-0812">Transmembrane</keyword>
<feature type="transmembrane region" description="Helical" evidence="1">
    <location>
        <begin position="59"/>
        <end position="78"/>
    </location>
</feature>
<feature type="transmembrane region" description="Helical" evidence="1">
    <location>
        <begin position="21"/>
        <end position="39"/>
    </location>
</feature>
<dbReference type="EMBL" id="LILC01000004">
    <property type="protein sequence ID" value="KOO48622.1"/>
    <property type="molecule type" value="Genomic_DNA"/>
</dbReference>
<feature type="transmembrane region" description="Helical" evidence="1">
    <location>
        <begin position="104"/>
        <end position="129"/>
    </location>
</feature>